<dbReference type="Pfam" id="PF24157">
    <property type="entry name" value="DUF7408"/>
    <property type="match status" value="1"/>
</dbReference>
<comment type="caution">
    <text evidence="6">The sequence shown here is derived from an EMBL/GenBank/DDBJ whole genome shotgun (WGS) entry which is preliminary data.</text>
</comment>
<dbReference type="RefSeq" id="WP_247380240.1">
    <property type="nucleotide sequence ID" value="NZ_JALLGV010000008.1"/>
</dbReference>
<accession>A0ABD6CE90</accession>
<keyword evidence="1" id="KW-0812">Transmembrane</keyword>
<dbReference type="InterPro" id="IPR011933">
    <property type="entry name" value="Double_TM_dom"/>
</dbReference>
<evidence type="ECO:0000259" key="4">
    <source>
        <dbReference type="Pfam" id="PF24156"/>
    </source>
</evidence>
<dbReference type="SUPFAM" id="SSF53300">
    <property type="entry name" value="vWA-like"/>
    <property type="match status" value="1"/>
</dbReference>
<dbReference type="EMBL" id="JBHUDJ010000006">
    <property type="protein sequence ID" value="MFD1588001.1"/>
    <property type="molecule type" value="Genomic_DNA"/>
</dbReference>
<feature type="domain" description="Aerotolerance regulator N-terminal" evidence="2">
    <location>
        <begin position="6"/>
        <end position="82"/>
    </location>
</feature>
<gene>
    <name evidence="6" type="ORF">ACFR9U_13520</name>
</gene>
<dbReference type="PANTHER" id="PTHR37464:SF1">
    <property type="entry name" value="BLL2463 PROTEIN"/>
    <property type="match status" value="1"/>
</dbReference>
<dbReference type="Pfam" id="PF07584">
    <property type="entry name" value="BatA"/>
    <property type="match status" value="1"/>
</dbReference>
<keyword evidence="1" id="KW-0472">Membrane</keyword>
<dbReference type="InterPro" id="IPR024163">
    <property type="entry name" value="Aerotolerance_reg_N"/>
</dbReference>
<dbReference type="Pfam" id="PF24156">
    <property type="entry name" value="DUF7407"/>
    <property type="match status" value="1"/>
</dbReference>
<evidence type="ECO:0000313" key="6">
    <source>
        <dbReference type="EMBL" id="MFD1588001.1"/>
    </source>
</evidence>
<feature type="transmembrane region" description="Helical" evidence="1">
    <location>
        <begin position="63"/>
        <end position="84"/>
    </location>
</feature>
<name>A0ABD6CE90_9EURY</name>
<dbReference type="InterPro" id="IPR029062">
    <property type="entry name" value="Class_I_gatase-like"/>
</dbReference>
<proteinExistence type="predicted"/>
<evidence type="ECO:0000259" key="5">
    <source>
        <dbReference type="Pfam" id="PF24157"/>
    </source>
</evidence>
<evidence type="ECO:0000256" key="1">
    <source>
        <dbReference type="SAM" id="Phobius"/>
    </source>
</evidence>
<dbReference type="Gene3D" id="3.40.50.410">
    <property type="entry name" value="von Willebrand factor, type A domain"/>
    <property type="match status" value="1"/>
</dbReference>
<dbReference type="Gene3D" id="3.40.50.880">
    <property type="match status" value="1"/>
</dbReference>
<dbReference type="SUPFAM" id="SSF52317">
    <property type="entry name" value="Class I glutamine amidotransferase-like"/>
    <property type="match status" value="1"/>
</dbReference>
<dbReference type="Proteomes" id="UP001597119">
    <property type="component" value="Unassembled WGS sequence"/>
</dbReference>
<dbReference type="AlphaFoldDB" id="A0ABD6CE90"/>
<keyword evidence="7" id="KW-1185">Reference proteome</keyword>
<organism evidence="6 7">
    <name type="scientific">Halorientalis brevis</name>
    <dbReference type="NCBI Taxonomy" id="1126241"/>
    <lineage>
        <taxon>Archaea</taxon>
        <taxon>Methanobacteriati</taxon>
        <taxon>Methanobacteriota</taxon>
        <taxon>Stenosarchaea group</taxon>
        <taxon>Halobacteria</taxon>
        <taxon>Halobacteriales</taxon>
        <taxon>Haloarculaceae</taxon>
        <taxon>Halorientalis</taxon>
    </lineage>
</organism>
<dbReference type="InterPro" id="IPR036465">
    <property type="entry name" value="vWFA_dom_sf"/>
</dbReference>
<feature type="transmembrane region" description="Helical" evidence="1">
    <location>
        <begin position="575"/>
        <end position="594"/>
    </location>
</feature>
<feature type="domain" description="DUF7406" evidence="3">
    <location>
        <begin position="488"/>
        <end position="539"/>
    </location>
</feature>
<feature type="domain" description="DUF7408" evidence="5">
    <location>
        <begin position="307"/>
        <end position="480"/>
    </location>
</feature>
<feature type="domain" description="DUF7407" evidence="4">
    <location>
        <begin position="224"/>
        <end position="297"/>
    </location>
</feature>
<dbReference type="InterPro" id="IPR055829">
    <property type="entry name" value="DUF7406"/>
</dbReference>
<dbReference type="Pfam" id="PF24155">
    <property type="entry name" value="DUF7406"/>
    <property type="match status" value="1"/>
</dbReference>
<evidence type="ECO:0000259" key="3">
    <source>
        <dbReference type="Pfam" id="PF24155"/>
    </source>
</evidence>
<dbReference type="InterPro" id="IPR055830">
    <property type="entry name" value="DUF7407"/>
</dbReference>
<protein>
    <submittedName>
        <fullName evidence="6">BatA domain-containing protein</fullName>
    </submittedName>
</protein>
<dbReference type="PANTHER" id="PTHR37464">
    <property type="entry name" value="BLL2463 PROTEIN"/>
    <property type="match status" value="1"/>
</dbReference>
<dbReference type="InterPro" id="IPR055831">
    <property type="entry name" value="DUF7408"/>
</dbReference>
<evidence type="ECO:0000259" key="2">
    <source>
        <dbReference type="Pfam" id="PF07584"/>
    </source>
</evidence>
<dbReference type="NCBIfam" id="TIGR02226">
    <property type="entry name" value="two_anch"/>
    <property type="match status" value="1"/>
</dbReference>
<sequence>MPLADVFASPLGLAALVGVVPLLLLYLIQPDPRELALPTVQFLQSDPDEGGSNPVFERLRRNLLLFLQLLVISLLAVALAAPYVTVTQAASAQPTVLVVDASASMATDTGDGTRFAKAVAAAKQSVGTPTTVVVAGATTRVPAERVSPGDAKTSLDDLAVTDAPGDLRGAISRATALAGSESRIVVFSDFAGDGGDWQGAVQTARASGLDVSLRQFAGGGDENVGIVDRQFGSQRVTVSVANTGETAAERTLSLAGRSRSLSLEPGDVQSVTFPLPTQSATARLSPGDSFPTDDVAHVTVPAQRTVDTLLITNGDNRNLRTALDVIPTVDLTVRRPPASVAGSYDVVVFADVDSDRVLGSTKELARKTVADGGGLVVQGQADVGRVGYGSLLPVNPQSVRNTTGETAATDHELTNGFDFPTPDEHLGASTARADALVTVGDGSPLLATARRSGGRVLYYGYLPNQTAFRYSYRYPVFWKGAIHWAADRPSADELNYRTGTTLQLPNRTTVETPGGTRTAAAVRLDAVGTYRTPDRRASASLLSASESNLTAPAPDVAGGNVTTSGAASEPVRQDLTPLVLLVAVLLVLGELGFLRYRGDL</sequence>
<keyword evidence="1" id="KW-1133">Transmembrane helix</keyword>
<feature type="transmembrane region" description="Helical" evidence="1">
    <location>
        <begin position="6"/>
        <end position="28"/>
    </location>
</feature>
<reference evidence="6 7" key="1">
    <citation type="journal article" date="2019" name="Int. J. Syst. Evol. Microbiol.">
        <title>The Global Catalogue of Microorganisms (GCM) 10K type strain sequencing project: providing services to taxonomists for standard genome sequencing and annotation.</title>
        <authorList>
            <consortium name="The Broad Institute Genomics Platform"/>
            <consortium name="The Broad Institute Genome Sequencing Center for Infectious Disease"/>
            <person name="Wu L."/>
            <person name="Ma J."/>
        </authorList>
    </citation>
    <scope>NUCLEOTIDE SEQUENCE [LARGE SCALE GENOMIC DNA]</scope>
    <source>
        <strain evidence="6 7">CGMCC 1.12125</strain>
    </source>
</reference>
<evidence type="ECO:0000313" key="7">
    <source>
        <dbReference type="Proteomes" id="UP001597119"/>
    </source>
</evidence>